<organism evidence="6 7">
    <name type="scientific">Flexivirga oryzae</name>
    <dbReference type="NCBI Taxonomy" id="1794944"/>
    <lineage>
        <taxon>Bacteria</taxon>
        <taxon>Bacillati</taxon>
        <taxon>Actinomycetota</taxon>
        <taxon>Actinomycetes</taxon>
        <taxon>Micrococcales</taxon>
        <taxon>Dermacoccaceae</taxon>
        <taxon>Flexivirga</taxon>
    </lineage>
</organism>
<dbReference type="EMBL" id="JACHVQ010000001">
    <property type="protein sequence ID" value="MBB2891414.1"/>
    <property type="molecule type" value="Genomic_DNA"/>
</dbReference>
<dbReference type="InterPro" id="IPR000064">
    <property type="entry name" value="NLP_P60_dom"/>
</dbReference>
<dbReference type="Gene3D" id="3.90.1720.10">
    <property type="entry name" value="endopeptidase domain like (from Nostoc punctiforme)"/>
    <property type="match status" value="1"/>
</dbReference>
<evidence type="ECO:0000313" key="6">
    <source>
        <dbReference type="EMBL" id="MBB2891414.1"/>
    </source>
</evidence>
<gene>
    <name evidence="6" type="ORF">FHU39_001398</name>
</gene>
<comment type="similarity">
    <text evidence="1">Belongs to the peptidase C40 family.</text>
</comment>
<keyword evidence="4" id="KW-0788">Thiol protease</keyword>
<dbReference type="GO" id="GO:0008234">
    <property type="term" value="F:cysteine-type peptidase activity"/>
    <property type="evidence" value="ECO:0007669"/>
    <property type="project" value="UniProtKB-KW"/>
</dbReference>
<reference evidence="6 7" key="1">
    <citation type="submission" date="2020-08" db="EMBL/GenBank/DDBJ databases">
        <title>Sequencing the genomes of 1000 actinobacteria strains.</title>
        <authorList>
            <person name="Klenk H.-P."/>
        </authorList>
    </citation>
    <scope>NUCLEOTIDE SEQUENCE [LARGE SCALE GENOMIC DNA]</scope>
    <source>
        <strain evidence="6 7">DSM 105369</strain>
    </source>
</reference>
<proteinExistence type="inferred from homology"/>
<evidence type="ECO:0000313" key="7">
    <source>
        <dbReference type="Proteomes" id="UP000559182"/>
    </source>
</evidence>
<dbReference type="InterPro" id="IPR051202">
    <property type="entry name" value="Peptidase_C40"/>
</dbReference>
<dbReference type="Proteomes" id="UP000559182">
    <property type="component" value="Unassembled WGS sequence"/>
</dbReference>
<dbReference type="PANTHER" id="PTHR47053">
    <property type="entry name" value="MUREIN DD-ENDOPEPTIDASE MEPH-RELATED"/>
    <property type="match status" value="1"/>
</dbReference>
<feature type="domain" description="NlpC/P60" evidence="5">
    <location>
        <begin position="128"/>
        <end position="249"/>
    </location>
</feature>
<evidence type="ECO:0000256" key="1">
    <source>
        <dbReference type="ARBA" id="ARBA00007074"/>
    </source>
</evidence>
<keyword evidence="3" id="KW-0378">Hydrolase</keyword>
<dbReference type="GO" id="GO:0006508">
    <property type="term" value="P:proteolysis"/>
    <property type="evidence" value="ECO:0007669"/>
    <property type="project" value="UniProtKB-KW"/>
</dbReference>
<comment type="caution">
    <text evidence="6">The sequence shown here is derived from an EMBL/GenBank/DDBJ whole genome shotgun (WGS) entry which is preliminary data.</text>
</comment>
<keyword evidence="2" id="KW-0645">Protease</keyword>
<dbReference type="Pfam" id="PF00877">
    <property type="entry name" value="NLPC_P60"/>
    <property type="match status" value="1"/>
</dbReference>
<dbReference type="SUPFAM" id="SSF54001">
    <property type="entry name" value="Cysteine proteinases"/>
    <property type="match status" value="1"/>
</dbReference>
<evidence type="ECO:0000256" key="4">
    <source>
        <dbReference type="ARBA" id="ARBA00022807"/>
    </source>
</evidence>
<dbReference type="PROSITE" id="PS51935">
    <property type="entry name" value="NLPC_P60"/>
    <property type="match status" value="1"/>
</dbReference>
<keyword evidence="7" id="KW-1185">Reference proteome</keyword>
<evidence type="ECO:0000256" key="2">
    <source>
        <dbReference type="ARBA" id="ARBA00022670"/>
    </source>
</evidence>
<dbReference type="InterPro" id="IPR038765">
    <property type="entry name" value="Papain-like_cys_pep_sf"/>
</dbReference>
<dbReference type="AlphaFoldDB" id="A0A839N5U1"/>
<evidence type="ECO:0000256" key="3">
    <source>
        <dbReference type="ARBA" id="ARBA00022801"/>
    </source>
</evidence>
<dbReference type="PANTHER" id="PTHR47053:SF3">
    <property type="entry name" value="GAMMA-D-GLUTAMYL-L-LYSINE DIPEPTIDYL-PEPTIDASE"/>
    <property type="match status" value="1"/>
</dbReference>
<protein>
    <recommendedName>
        <fullName evidence="5">NlpC/P60 domain-containing protein</fullName>
    </recommendedName>
</protein>
<name>A0A839N5U1_9MICO</name>
<accession>A0A839N5U1</accession>
<sequence length="252" mass="27466">MMIDAEAAQLAIVNVGVTGLWNAPGSPRPVDGPIVADRPDHARWLADLDAQPTLEEGRLGLYERFDSELLEGEPVLVGGEEEAGWTRVTAPWQPYDGSDTGYPGYVRTAHLRLVDDAPVGRLPDCGVAPTVDNFLTEARRHIGLGYLWGGISPAGLDCSGLVHYALRRLGVIFARDGGDQYRACDDVPVDEARPGDLYFFAYPGKTIHHVGIVTGPRRILHSPSTGEVVVEEDMPAHRQETLTVIGRIRQLQ</sequence>
<evidence type="ECO:0000259" key="5">
    <source>
        <dbReference type="PROSITE" id="PS51935"/>
    </source>
</evidence>